<evidence type="ECO:0008006" key="3">
    <source>
        <dbReference type="Google" id="ProtNLM"/>
    </source>
</evidence>
<accession>A0A7V2AYT9</accession>
<feature type="compositionally biased region" description="Basic and acidic residues" evidence="1">
    <location>
        <begin position="233"/>
        <end position="243"/>
    </location>
</feature>
<comment type="caution">
    <text evidence="2">The sequence shown here is derived from an EMBL/GenBank/DDBJ whole genome shotgun (WGS) entry which is preliminary data.</text>
</comment>
<proteinExistence type="predicted"/>
<gene>
    <name evidence="2" type="ORF">ENO59_01285</name>
</gene>
<sequence length="409" mass="46442">MTRLRNVVPLGFARQRLGTLLLLGLMAFGLTGCYTQLAVTERNYTPRPDRVVVERYDGDSTVVREYYYERGPYYYRRYFARFYGDPFFYYDCFDPWYYDPFYCDPFYYPSFRFRLSFYWGDPFFFPYHGYAYWFYGFGYYSPYYWAYYPVYYGYVPPGRRVVWNYAPRGSALGRDAWVGRSPRTSGRNRYDGRDDTETRSVVRTTPGAVITPRGSSTGIEGRTPQSVPASRSVSREQPVDVHRSNTPRATTGRSVISREAEGRAAPPAERPAVTRQPADRYAPQAQPPSAPQREERPRAVPPSEGSRSSGTRQSGNREGTRDHRSYQRQDSGSRLWAPTAQPAHPERSSTTVRPAPTPPRVHQAPARPSSPPPRVQSAPPARTSAPAVRSSGSSRSSESSARGGARRGG</sequence>
<dbReference type="EMBL" id="DSGB01000002">
    <property type="protein sequence ID" value="HER95146.1"/>
    <property type="molecule type" value="Genomic_DNA"/>
</dbReference>
<evidence type="ECO:0000313" key="2">
    <source>
        <dbReference type="EMBL" id="HER95146.1"/>
    </source>
</evidence>
<feature type="region of interest" description="Disordered" evidence="1">
    <location>
        <begin position="180"/>
        <end position="409"/>
    </location>
</feature>
<name>A0A7V2AYT9_RHOMR</name>
<protein>
    <recommendedName>
        <fullName evidence="3">Lipoprotein</fullName>
    </recommendedName>
</protein>
<feature type="compositionally biased region" description="Polar residues" evidence="1">
    <location>
        <begin position="305"/>
        <end position="317"/>
    </location>
</feature>
<reference evidence="2" key="1">
    <citation type="journal article" date="2020" name="mSystems">
        <title>Genome- and Community-Level Interaction Insights into Carbon Utilization and Element Cycling Functions of Hydrothermarchaeota in Hydrothermal Sediment.</title>
        <authorList>
            <person name="Zhou Z."/>
            <person name="Liu Y."/>
            <person name="Xu W."/>
            <person name="Pan J."/>
            <person name="Luo Z.H."/>
            <person name="Li M."/>
        </authorList>
    </citation>
    <scope>NUCLEOTIDE SEQUENCE [LARGE SCALE GENOMIC DNA]</scope>
    <source>
        <strain evidence="2">SpSt-143</strain>
    </source>
</reference>
<feature type="compositionally biased region" description="Basic and acidic residues" evidence="1">
    <location>
        <begin position="188"/>
        <end position="200"/>
    </location>
</feature>
<feature type="compositionally biased region" description="Low complexity" evidence="1">
    <location>
        <begin position="375"/>
        <end position="403"/>
    </location>
</feature>
<feature type="compositionally biased region" description="Polar residues" evidence="1">
    <location>
        <begin position="213"/>
        <end position="232"/>
    </location>
</feature>
<dbReference type="AlphaFoldDB" id="A0A7V2AYT9"/>
<feature type="compositionally biased region" description="Low complexity" evidence="1">
    <location>
        <begin position="348"/>
        <end position="367"/>
    </location>
</feature>
<feature type="compositionally biased region" description="Basic and acidic residues" evidence="1">
    <location>
        <begin position="318"/>
        <end position="327"/>
    </location>
</feature>
<evidence type="ECO:0000256" key="1">
    <source>
        <dbReference type="SAM" id="MobiDB-lite"/>
    </source>
</evidence>
<feature type="compositionally biased region" description="Polar residues" evidence="1">
    <location>
        <begin position="244"/>
        <end position="254"/>
    </location>
</feature>
<dbReference type="PROSITE" id="PS51257">
    <property type="entry name" value="PROKAR_LIPOPROTEIN"/>
    <property type="match status" value="1"/>
</dbReference>
<organism evidence="2">
    <name type="scientific">Rhodothermus marinus</name>
    <name type="common">Rhodothermus obamensis</name>
    <dbReference type="NCBI Taxonomy" id="29549"/>
    <lineage>
        <taxon>Bacteria</taxon>
        <taxon>Pseudomonadati</taxon>
        <taxon>Rhodothermota</taxon>
        <taxon>Rhodothermia</taxon>
        <taxon>Rhodothermales</taxon>
        <taxon>Rhodothermaceae</taxon>
        <taxon>Rhodothermus</taxon>
    </lineage>
</organism>